<evidence type="ECO:0000313" key="2">
    <source>
        <dbReference type="EMBL" id="GHO90724.1"/>
    </source>
</evidence>
<feature type="transmembrane region" description="Helical" evidence="1">
    <location>
        <begin position="139"/>
        <end position="158"/>
    </location>
</feature>
<reference evidence="2" key="1">
    <citation type="submission" date="2020-10" db="EMBL/GenBank/DDBJ databases">
        <title>Taxonomic study of unclassified bacteria belonging to the class Ktedonobacteria.</title>
        <authorList>
            <person name="Yabe S."/>
            <person name="Wang C.M."/>
            <person name="Zheng Y."/>
            <person name="Sakai Y."/>
            <person name="Cavaletti L."/>
            <person name="Monciardini P."/>
            <person name="Donadio S."/>
        </authorList>
    </citation>
    <scope>NUCLEOTIDE SEQUENCE</scope>
    <source>
        <strain evidence="2">ID150040</strain>
    </source>
</reference>
<evidence type="ECO:0008006" key="4">
    <source>
        <dbReference type="Google" id="ProtNLM"/>
    </source>
</evidence>
<feature type="transmembrane region" description="Helical" evidence="1">
    <location>
        <begin position="58"/>
        <end position="79"/>
    </location>
</feature>
<keyword evidence="1" id="KW-0812">Transmembrane</keyword>
<proteinExistence type="predicted"/>
<accession>A0A8J3IGD1</accession>
<protein>
    <recommendedName>
        <fullName evidence="4">Flagellar biosynthetic protein FliP</fullName>
    </recommendedName>
</protein>
<keyword evidence="1" id="KW-0472">Membrane</keyword>
<dbReference type="AlphaFoldDB" id="A0A8J3IGD1"/>
<sequence length="164" mass="18056">MSETNALSNQPVADDGQIEARLIAPPSLSRAEVGAMIPSPLSRSKQILRLLRHFGEMVLAMLLGMVVLEVVTGVIHIAMGPEVEAMAMAVAMTIPMVAWMRIRKHAWRLNAEMAGAMIVPTIVLIAVCLLGVLPRASLMLFTHLLMLPAMLAVMLYRWRDYTCH</sequence>
<feature type="transmembrane region" description="Helical" evidence="1">
    <location>
        <begin position="114"/>
        <end position="133"/>
    </location>
</feature>
<keyword evidence="3" id="KW-1185">Reference proteome</keyword>
<comment type="caution">
    <text evidence="2">The sequence shown here is derived from an EMBL/GenBank/DDBJ whole genome shotgun (WGS) entry which is preliminary data.</text>
</comment>
<evidence type="ECO:0000313" key="3">
    <source>
        <dbReference type="Proteomes" id="UP000597444"/>
    </source>
</evidence>
<evidence type="ECO:0000256" key="1">
    <source>
        <dbReference type="SAM" id="Phobius"/>
    </source>
</evidence>
<dbReference type="RefSeq" id="WP_220201668.1">
    <property type="nucleotide sequence ID" value="NZ_BNJK01000001.1"/>
</dbReference>
<dbReference type="EMBL" id="BNJK01000001">
    <property type="protein sequence ID" value="GHO90724.1"/>
    <property type="molecule type" value="Genomic_DNA"/>
</dbReference>
<gene>
    <name evidence="2" type="ORF">KSF_007720</name>
</gene>
<organism evidence="2 3">
    <name type="scientific">Reticulibacter mediterranei</name>
    <dbReference type="NCBI Taxonomy" id="2778369"/>
    <lineage>
        <taxon>Bacteria</taxon>
        <taxon>Bacillati</taxon>
        <taxon>Chloroflexota</taxon>
        <taxon>Ktedonobacteria</taxon>
        <taxon>Ktedonobacterales</taxon>
        <taxon>Reticulibacteraceae</taxon>
        <taxon>Reticulibacter</taxon>
    </lineage>
</organism>
<keyword evidence="1" id="KW-1133">Transmembrane helix</keyword>
<name>A0A8J3IGD1_9CHLR</name>
<dbReference type="Proteomes" id="UP000597444">
    <property type="component" value="Unassembled WGS sequence"/>
</dbReference>
<feature type="transmembrane region" description="Helical" evidence="1">
    <location>
        <begin position="85"/>
        <end position="102"/>
    </location>
</feature>